<dbReference type="GO" id="GO:0006400">
    <property type="term" value="P:tRNA modification"/>
    <property type="evidence" value="ECO:0007669"/>
    <property type="project" value="UniProtKB-UniRule"/>
</dbReference>
<keyword evidence="3 8" id="KW-0436">Ligase</keyword>
<comment type="catalytic activity">
    <reaction evidence="7 8">
        <text>cytidine(34) in tRNA(Ile2) + L-lysine + ATP = lysidine(34) in tRNA(Ile2) + AMP + diphosphate + H(+)</text>
        <dbReference type="Rhea" id="RHEA:43744"/>
        <dbReference type="Rhea" id="RHEA-COMP:10625"/>
        <dbReference type="Rhea" id="RHEA-COMP:10670"/>
        <dbReference type="ChEBI" id="CHEBI:15378"/>
        <dbReference type="ChEBI" id="CHEBI:30616"/>
        <dbReference type="ChEBI" id="CHEBI:32551"/>
        <dbReference type="ChEBI" id="CHEBI:33019"/>
        <dbReference type="ChEBI" id="CHEBI:82748"/>
        <dbReference type="ChEBI" id="CHEBI:83665"/>
        <dbReference type="ChEBI" id="CHEBI:456215"/>
        <dbReference type="EC" id="6.3.4.19"/>
    </reaction>
</comment>
<dbReference type="SMART" id="SM00977">
    <property type="entry name" value="TilS_C"/>
    <property type="match status" value="1"/>
</dbReference>
<evidence type="ECO:0000256" key="6">
    <source>
        <dbReference type="ARBA" id="ARBA00022840"/>
    </source>
</evidence>
<evidence type="ECO:0000313" key="10">
    <source>
        <dbReference type="Proteomes" id="UP000035704"/>
    </source>
</evidence>
<dbReference type="NCBIfam" id="TIGR02433">
    <property type="entry name" value="lysidine_TilS_C"/>
    <property type="match status" value="1"/>
</dbReference>
<evidence type="ECO:0000256" key="4">
    <source>
        <dbReference type="ARBA" id="ARBA00022694"/>
    </source>
</evidence>
<dbReference type="AlphaFoldDB" id="A0A0D8I8L2"/>
<dbReference type="HAMAP" id="MF_01161">
    <property type="entry name" value="tRNA_Ile_lys_synt"/>
    <property type="match status" value="1"/>
</dbReference>
<gene>
    <name evidence="8 9" type="primary">tilS</name>
    <name evidence="9" type="ORF">CACET_c36810</name>
</gene>
<dbReference type="SUPFAM" id="SSF56037">
    <property type="entry name" value="PheT/TilS domain"/>
    <property type="match status" value="1"/>
</dbReference>
<name>A0A0D8I8L2_9CLOT</name>
<evidence type="ECO:0000256" key="1">
    <source>
        <dbReference type="ARBA" id="ARBA00004496"/>
    </source>
</evidence>
<dbReference type="KEGG" id="cace:CACET_c36810"/>
<dbReference type="EC" id="6.3.4.19" evidence="8"/>
<dbReference type="GO" id="GO:0005737">
    <property type="term" value="C:cytoplasm"/>
    <property type="evidence" value="ECO:0007669"/>
    <property type="project" value="UniProtKB-SubCell"/>
</dbReference>
<comment type="similarity">
    <text evidence="8">Belongs to the tRNA(Ile)-lysidine synthase family.</text>
</comment>
<protein>
    <recommendedName>
        <fullName evidence="8">tRNA(Ile)-lysidine synthase</fullName>
        <ecNumber evidence="8">6.3.4.19</ecNumber>
    </recommendedName>
    <alternativeName>
        <fullName evidence="8">tRNA(Ile)-2-lysyl-cytidine synthase</fullName>
    </alternativeName>
    <alternativeName>
        <fullName evidence="8">tRNA(Ile)-lysidine synthetase</fullName>
    </alternativeName>
</protein>
<dbReference type="STRING" id="84022.CACET_c36810"/>
<feature type="binding site" evidence="8">
    <location>
        <begin position="26"/>
        <end position="31"/>
    </location>
    <ligand>
        <name>ATP</name>
        <dbReference type="ChEBI" id="CHEBI:30616"/>
    </ligand>
</feature>
<dbReference type="Pfam" id="PF01171">
    <property type="entry name" value="ATP_bind_3"/>
    <property type="match status" value="1"/>
</dbReference>
<evidence type="ECO:0000256" key="7">
    <source>
        <dbReference type="ARBA" id="ARBA00048539"/>
    </source>
</evidence>
<keyword evidence="6 8" id="KW-0067">ATP-binding</keyword>
<proteinExistence type="inferred from homology"/>
<dbReference type="PANTHER" id="PTHR43033">
    <property type="entry name" value="TRNA(ILE)-LYSIDINE SYNTHASE-RELATED"/>
    <property type="match status" value="1"/>
</dbReference>
<evidence type="ECO:0000256" key="2">
    <source>
        <dbReference type="ARBA" id="ARBA00022490"/>
    </source>
</evidence>
<dbReference type="Gene3D" id="3.50.40.10">
    <property type="entry name" value="Phenylalanyl-trna Synthetase, Chain B, domain 3"/>
    <property type="match status" value="1"/>
</dbReference>
<accession>A0A0D8I8L2</accession>
<dbReference type="SUPFAM" id="SSF52402">
    <property type="entry name" value="Adenine nucleotide alpha hydrolases-like"/>
    <property type="match status" value="1"/>
</dbReference>
<dbReference type="InterPro" id="IPR020825">
    <property type="entry name" value="Phe-tRNA_synthase-like_B3/B4"/>
</dbReference>
<reference evidence="9 10" key="1">
    <citation type="submission" date="2014-10" db="EMBL/GenBank/DDBJ databases">
        <title>Genome sequence of Clostridium aceticum DSM 1496.</title>
        <authorList>
            <person name="Poehlein A."/>
            <person name="Schiel-Bengelsdorf B."/>
            <person name="Gottschalk G."/>
            <person name="Duerre P."/>
            <person name="Daniel R."/>
        </authorList>
    </citation>
    <scope>NUCLEOTIDE SEQUENCE [LARGE SCALE GENOMIC DNA]</scope>
    <source>
        <strain evidence="9 10">DSM 1496</strain>
    </source>
</reference>
<dbReference type="EMBL" id="CP009687">
    <property type="protein sequence ID" value="AKL97109.1"/>
    <property type="molecule type" value="Genomic_DNA"/>
</dbReference>
<dbReference type="InterPro" id="IPR012795">
    <property type="entry name" value="tRNA_Ile_lys_synt_N"/>
</dbReference>
<dbReference type="CDD" id="cd01992">
    <property type="entry name" value="TilS_N"/>
    <property type="match status" value="1"/>
</dbReference>
<evidence type="ECO:0000313" key="9">
    <source>
        <dbReference type="EMBL" id="AKL97109.1"/>
    </source>
</evidence>
<keyword evidence="2 8" id="KW-0963">Cytoplasm</keyword>
<dbReference type="Proteomes" id="UP000035704">
    <property type="component" value="Chromosome"/>
</dbReference>
<dbReference type="GO" id="GO:0032267">
    <property type="term" value="F:tRNA(Ile)-lysidine synthase activity"/>
    <property type="evidence" value="ECO:0007669"/>
    <property type="project" value="UniProtKB-EC"/>
</dbReference>
<dbReference type="NCBIfam" id="TIGR02432">
    <property type="entry name" value="lysidine_TilS_N"/>
    <property type="match status" value="1"/>
</dbReference>
<comment type="function">
    <text evidence="8">Ligates lysine onto the cytidine present at position 34 of the AUA codon-specific tRNA(Ile) that contains the anticodon CAU, in an ATP-dependent manner. Cytidine is converted to lysidine, thus changing the amino acid specificity of the tRNA from methionine to isoleucine.</text>
</comment>
<dbReference type="InterPro" id="IPR014729">
    <property type="entry name" value="Rossmann-like_a/b/a_fold"/>
</dbReference>
<dbReference type="OrthoDB" id="9807403at2"/>
<dbReference type="Gene3D" id="3.40.50.620">
    <property type="entry name" value="HUPs"/>
    <property type="match status" value="1"/>
</dbReference>
<evidence type="ECO:0000256" key="8">
    <source>
        <dbReference type="HAMAP-Rule" id="MF_01161"/>
    </source>
</evidence>
<dbReference type="Pfam" id="PF11734">
    <property type="entry name" value="TilS_C"/>
    <property type="match status" value="1"/>
</dbReference>
<evidence type="ECO:0000256" key="3">
    <source>
        <dbReference type="ARBA" id="ARBA00022598"/>
    </source>
</evidence>
<keyword evidence="5 8" id="KW-0547">Nucleotide-binding</keyword>
<keyword evidence="10" id="KW-1185">Reference proteome</keyword>
<dbReference type="InterPro" id="IPR012796">
    <property type="entry name" value="Lysidine-tRNA-synth_C"/>
</dbReference>
<dbReference type="InterPro" id="IPR011063">
    <property type="entry name" value="TilS/TtcA_N"/>
</dbReference>
<dbReference type="RefSeq" id="WP_044826375.1">
    <property type="nucleotide sequence ID" value="NZ_CP009687.1"/>
</dbReference>
<sequence length="463" mass="53626">MLNKVKKTIKKYNLIDIGDKIIVAVSGGPDSIALLHILHHLREEFEVQIYAAHLNHNFRGIEAQMDAQYVENFCEELKILSFIKSMDVPKYAKEQGLSAEEAGRVLRYEFFEEIAEGVGATKIAVAHNQNDQAETVLMRLLRGTGIQGLTAIHHERGKIVRPLLNVSRKEIESYCLEHQLSPRIDETNLEPIYHRNKIRLELIPYLEEHYNPNIIEGLAKTAEILKKDNEFMEEAARAAYEQVMLGEVQGCLELSVEGINKLHASLQSRIFRLASENLVGKKESLEYKHIQSIIDLMQKNETGKKILLPMGILVKTSYNKIIFTTKTEEEANFYYNLLEKDHLRIEEIKGEILTQVVMREDMKGISRDKYIKCFDYDKVKEGLNVRNRREGDRFWPLGLTGSKKLKDFFIDYKIDRDKRNEIPLVCDGEEIMWVVGYRISEKYKVTEETSSVLMVEYKKVLKE</sequence>
<keyword evidence="4 8" id="KW-0819">tRNA processing</keyword>
<dbReference type="InterPro" id="IPR012094">
    <property type="entry name" value="tRNA_Ile_lys_synt"/>
</dbReference>
<dbReference type="PANTHER" id="PTHR43033:SF1">
    <property type="entry name" value="TRNA(ILE)-LYSIDINE SYNTHASE-RELATED"/>
    <property type="match status" value="1"/>
</dbReference>
<evidence type="ECO:0000256" key="5">
    <source>
        <dbReference type="ARBA" id="ARBA00022741"/>
    </source>
</evidence>
<dbReference type="GO" id="GO:0005524">
    <property type="term" value="F:ATP binding"/>
    <property type="evidence" value="ECO:0007669"/>
    <property type="project" value="UniProtKB-UniRule"/>
</dbReference>
<comment type="domain">
    <text evidence="8">The N-terminal region contains the highly conserved SGGXDS motif, predicted to be a P-loop motif involved in ATP binding.</text>
</comment>
<organism evidence="9 10">
    <name type="scientific">Clostridium aceticum</name>
    <dbReference type="NCBI Taxonomy" id="84022"/>
    <lineage>
        <taxon>Bacteria</taxon>
        <taxon>Bacillati</taxon>
        <taxon>Bacillota</taxon>
        <taxon>Clostridia</taxon>
        <taxon>Eubacteriales</taxon>
        <taxon>Clostridiaceae</taxon>
        <taxon>Clostridium</taxon>
    </lineage>
</organism>
<dbReference type="SUPFAM" id="SSF82829">
    <property type="entry name" value="MesJ substrate recognition domain-like"/>
    <property type="match status" value="1"/>
</dbReference>
<dbReference type="Gene3D" id="1.20.59.20">
    <property type="match status" value="1"/>
</dbReference>
<dbReference type="PATRIC" id="fig|84022.5.peg.2518"/>
<comment type="subcellular location">
    <subcellularLocation>
        <location evidence="1 8">Cytoplasm</location>
    </subcellularLocation>
</comment>